<evidence type="ECO:0000313" key="2">
    <source>
        <dbReference type="EMBL" id="MST51347.1"/>
    </source>
</evidence>
<dbReference type="Pfam" id="PF18475">
    <property type="entry name" value="PIN7"/>
    <property type="match status" value="1"/>
</dbReference>
<dbReference type="RefSeq" id="WP_154573824.1">
    <property type="nucleotide sequence ID" value="NZ_JBNPKE010000001.1"/>
</dbReference>
<sequence length="194" mass="22320">MNPKYRRDMMIYLIDFENVSNGGFNGIENLTEKDEIKLFYSEKRSTISIGVHRKLEGSRAKKEYLPIKTGGKNALDFQLVTWLGYMIARNENAEYCIVSNDTGFDYAIDFWEKRGARVMRSADLNGVQMKHMREKLKELLPAETRDEADRIMELISKYKTKQGINNALVKKYGSEDAGVIYKSIRPMLAGKKGK</sequence>
<accession>A0A6L5Y654</accession>
<comment type="caution">
    <text evidence="2">The sequence shown here is derived from an EMBL/GenBank/DDBJ whole genome shotgun (WGS) entry which is preliminary data.</text>
</comment>
<proteinExistence type="predicted"/>
<dbReference type="AlphaFoldDB" id="A0A6L5Y654"/>
<protein>
    <submittedName>
        <fullName evidence="2">NYN domain-containing protein</fullName>
    </submittedName>
</protein>
<dbReference type="InterPro" id="IPR041494">
    <property type="entry name" value="PIN7"/>
</dbReference>
<keyword evidence="3" id="KW-1185">Reference proteome</keyword>
<dbReference type="Proteomes" id="UP000474676">
    <property type="component" value="Unassembled WGS sequence"/>
</dbReference>
<reference evidence="2 3" key="1">
    <citation type="submission" date="2019-08" db="EMBL/GenBank/DDBJ databases">
        <title>In-depth cultivation of the pig gut microbiome towards novel bacterial diversity and tailored functional studies.</title>
        <authorList>
            <person name="Wylensek D."/>
            <person name="Hitch T.C.A."/>
            <person name="Clavel T."/>
        </authorList>
    </citation>
    <scope>NUCLEOTIDE SEQUENCE [LARGE SCALE GENOMIC DNA]</scope>
    <source>
        <strain evidence="2 3">WCA-MUC-591-APC-3H</strain>
    </source>
</reference>
<dbReference type="EMBL" id="VUMZ01000002">
    <property type="protein sequence ID" value="MST51347.1"/>
    <property type="molecule type" value="Genomic_DNA"/>
</dbReference>
<name>A0A6L5Y654_9FIRM</name>
<evidence type="ECO:0000313" key="3">
    <source>
        <dbReference type="Proteomes" id="UP000474676"/>
    </source>
</evidence>
<evidence type="ECO:0000259" key="1">
    <source>
        <dbReference type="Pfam" id="PF18475"/>
    </source>
</evidence>
<gene>
    <name evidence="2" type="ORF">FYJ64_03245</name>
</gene>
<organism evidence="2 3">
    <name type="scientific">Hornefia butyriciproducens</name>
    <dbReference type="NCBI Taxonomy" id="2652293"/>
    <lineage>
        <taxon>Bacteria</taxon>
        <taxon>Bacillati</taxon>
        <taxon>Bacillota</taxon>
        <taxon>Clostridia</taxon>
        <taxon>Peptostreptococcales</taxon>
        <taxon>Anaerovoracaceae</taxon>
        <taxon>Hornefia</taxon>
    </lineage>
</organism>
<feature type="domain" description="PIN-like" evidence="1">
    <location>
        <begin position="13"/>
        <end position="115"/>
    </location>
</feature>